<keyword evidence="5 6" id="KW-0472">Membrane</keyword>
<dbReference type="GO" id="GO:0016020">
    <property type="term" value="C:membrane"/>
    <property type="evidence" value="ECO:0007669"/>
    <property type="project" value="UniProtKB-SubCell"/>
</dbReference>
<accession>A0A2T5BSK4</accession>
<dbReference type="PIRSF" id="PIRSF005859">
    <property type="entry name" value="PBR"/>
    <property type="match status" value="1"/>
</dbReference>
<feature type="transmembrane region" description="Helical" evidence="6">
    <location>
        <begin position="46"/>
        <end position="68"/>
    </location>
</feature>
<evidence type="ECO:0000313" key="8">
    <source>
        <dbReference type="Proteomes" id="UP000243859"/>
    </source>
</evidence>
<proteinExistence type="inferred from homology"/>
<dbReference type="AlphaFoldDB" id="A0A2T5BSK4"/>
<evidence type="ECO:0000256" key="6">
    <source>
        <dbReference type="SAM" id="Phobius"/>
    </source>
</evidence>
<dbReference type="Proteomes" id="UP000243859">
    <property type="component" value="Unassembled WGS sequence"/>
</dbReference>
<evidence type="ECO:0000256" key="2">
    <source>
        <dbReference type="ARBA" id="ARBA00007524"/>
    </source>
</evidence>
<evidence type="ECO:0000256" key="5">
    <source>
        <dbReference type="ARBA" id="ARBA00023136"/>
    </source>
</evidence>
<comment type="similarity">
    <text evidence="2">Belongs to the TspO/BZRP family.</text>
</comment>
<dbReference type="InterPro" id="IPR038330">
    <property type="entry name" value="TspO/MBR-related_sf"/>
</dbReference>
<sequence length="162" mass="17957">MDMQFDWLLFSIFLLTTGAAGATGAFFSPGSWYERLDKPVWTPPNWLFPLAWTALYLGMAFAATRVAISGAPAMAYALAVWGLQIAFNTLWSPVFFGLRRLGAALVVLCGMWLSVLAMVVLFWQADPVAGLIVAPYVVWTSYAFALNFSVWRRNPFAQEMAA</sequence>
<gene>
    <name evidence="7" type="ORF">C8N32_10787</name>
</gene>
<reference evidence="7 8" key="1">
    <citation type="submission" date="2018-04" db="EMBL/GenBank/DDBJ databases">
        <title>Genomic Encyclopedia of Archaeal and Bacterial Type Strains, Phase II (KMG-II): from individual species to whole genera.</title>
        <authorList>
            <person name="Goeker M."/>
        </authorList>
    </citation>
    <scope>NUCLEOTIDE SEQUENCE [LARGE SCALE GENOMIC DNA]</scope>
    <source>
        <strain evidence="7 8">DSM 18064</strain>
    </source>
</reference>
<comment type="subcellular location">
    <subcellularLocation>
        <location evidence="1">Membrane</location>
        <topology evidence="1">Multi-pass membrane protein</topology>
    </subcellularLocation>
</comment>
<evidence type="ECO:0000256" key="4">
    <source>
        <dbReference type="ARBA" id="ARBA00022989"/>
    </source>
</evidence>
<keyword evidence="4 6" id="KW-1133">Transmembrane helix</keyword>
<name>A0A2T5BSK4_9RHOB</name>
<dbReference type="GO" id="GO:0033013">
    <property type="term" value="P:tetrapyrrole metabolic process"/>
    <property type="evidence" value="ECO:0007669"/>
    <property type="project" value="UniProtKB-ARBA"/>
</dbReference>
<evidence type="ECO:0000256" key="1">
    <source>
        <dbReference type="ARBA" id="ARBA00004141"/>
    </source>
</evidence>
<dbReference type="PANTHER" id="PTHR10057:SF0">
    <property type="entry name" value="TRANSLOCATOR PROTEIN"/>
    <property type="match status" value="1"/>
</dbReference>
<keyword evidence="3 6" id="KW-0812">Transmembrane</keyword>
<organism evidence="7 8">
    <name type="scientific">Rhodovulum imhoffii</name>
    <dbReference type="NCBI Taxonomy" id="365340"/>
    <lineage>
        <taxon>Bacteria</taxon>
        <taxon>Pseudomonadati</taxon>
        <taxon>Pseudomonadota</taxon>
        <taxon>Alphaproteobacteria</taxon>
        <taxon>Rhodobacterales</taxon>
        <taxon>Paracoccaceae</taxon>
        <taxon>Rhodovulum</taxon>
    </lineage>
</organism>
<dbReference type="FunFam" id="1.20.1260.100:FF:000001">
    <property type="entry name" value="translocator protein 2"/>
    <property type="match status" value="1"/>
</dbReference>
<dbReference type="NCBIfam" id="NF047825">
    <property type="entry name" value="T-richsensTspOAlph"/>
    <property type="match status" value="1"/>
</dbReference>
<comment type="caution">
    <text evidence="7">The sequence shown here is derived from an EMBL/GenBank/DDBJ whole genome shotgun (WGS) entry which is preliminary data.</text>
</comment>
<dbReference type="PANTHER" id="PTHR10057">
    <property type="entry name" value="PERIPHERAL-TYPE BENZODIAZEPINE RECEPTOR"/>
    <property type="match status" value="1"/>
</dbReference>
<feature type="transmembrane region" description="Helical" evidence="6">
    <location>
        <begin position="75"/>
        <end position="96"/>
    </location>
</feature>
<protein>
    <submittedName>
        <fullName evidence="7">TspO/MBR related protein</fullName>
    </submittedName>
</protein>
<feature type="transmembrane region" description="Helical" evidence="6">
    <location>
        <begin position="130"/>
        <end position="151"/>
    </location>
</feature>
<evidence type="ECO:0000313" key="7">
    <source>
        <dbReference type="EMBL" id="PTN02321.1"/>
    </source>
</evidence>
<dbReference type="CDD" id="cd15904">
    <property type="entry name" value="TSPO_MBR"/>
    <property type="match status" value="1"/>
</dbReference>
<dbReference type="EMBL" id="QAAA01000007">
    <property type="protein sequence ID" value="PTN02321.1"/>
    <property type="molecule type" value="Genomic_DNA"/>
</dbReference>
<feature type="transmembrane region" description="Helical" evidence="6">
    <location>
        <begin position="102"/>
        <end position="123"/>
    </location>
</feature>
<dbReference type="Gene3D" id="1.20.1260.100">
    <property type="entry name" value="TspO/MBR protein"/>
    <property type="match status" value="1"/>
</dbReference>
<dbReference type="RefSeq" id="WP_338110827.1">
    <property type="nucleotide sequence ID" value="NZ_NHSI01000036.1"/>
</dbReference>
<dbReference type="Pfam" id="PF03073">
    <property type="entry name" value="TspO_MBR"/>
    <property type="match status" value="1"/>
</dbReference>
<keyword evidence="8" id="KW-1185">Reference proteome</keyword>
<dbReference type="InterPro" id="IPR004307">
    <property type="entry name" value="TspO_MBR"/>
</dbReference>
<evidence type="ECO:0000256" key="3">
    <source>
        <dbReference type="ARBA" id="ARBA00022692"/>
    </source>
</evidence>